<organism evidence="2 3">
    <name type="scientific">Bradyrhizobium erythrophlei</name>
    <dbReference type="NCBI Taxonomy" id="1437360"/>
    <lineage>
        <taxon>Bacteria</taxon>
        <taxon>Pseudomonadati</taxon>
        <taxon>Pseudomonadota</taxon>
        <taxon>Alphaproteobacteria</taxon>
        <taxon>Hyphomicrobiales</taxon>
        <taxon>Nitrobacteraceae</taxon>
        <taxon>Bradyrhizobium</taxon>
    </lineage>
</organism>
<feature type="domain" description="ABM" evidence="1">
    <location>
        <begin position="4"/>
        <end position="93"/>
    </location>
</feature>
<sequence length="97" mass="10670">MPKLAIIATVEVAPGKRDEVLPLLLAHRARSLRDEPGTLQFDVLVPREDASKLLLYEVYQDDAAFAAHRNARSIAQFREETAALGVKVAGTWCTPAE</sequence>
<dbReference type="GO" id="GO:0004497">
    <property type="term" value="F:monooxygenase activity"/>
    <property type="evidence" value="ECO:0007669"/>
    <property type="project" value="UniProtKB-KW"/>
</dbReference>
<dbReference type="PANTHER" id="PTHR33336:SF1">
    <property type="entry name" value="(4S)-4-HYDROXY-5-PHOSPHONOOXYPENTANE-2,3-DIONE ISOMERASE"/>
    <property type="match status" value="1"/>
</dbReference>
<dbReference type="EMBL" id="FNTH01000001">
    <property type="protein sequence ID" value="SEC90797.1"/>
    <property type="molecule type" value="Genomic_DNA"/>
</dbReference>
<dbReference type="PROSITE" id="PS51725">
    <property type="entry name" value="ABM"/>
    <property type="match status" value="1"/>
</dbReference>
<dbReference type="OrthoDB" id="9812754at2"/>
<dbReference type="AlphaFoldDB" id="A0A1H4WBX8"/>
<protein>
    <submittedName>
        <fullName evidence="2">Quinol monooxygenase YgiN</fullName>
    </submittedName>
</protein>
<keyword evidence="2" id="KW-0560">Oxidoreductase</keyword>
<dbReference type="InterPro" id="IPR007138">
    <property type="entry name" value="ABM_dom"/>
</dbReference>
<dbReference type="Proteomes" id="UP000198992">
    <property type="component" value="Unassembled WGS sequence"/>
</dbReference>
<dbReference type="RefSeq" id="WP_092116499.1">
    <property type="nucleotide sequence ID" value="NZ_FNTH01000001.1"/>
</dbReference>
<gene>
    <name evidence="2" type="ORF">SAMN05444164_3068</name>
</gene>
<dbReference type="GO" id="GO:0005829">
    <property type="term" value="C:cytosol"/>
    <property type="evidence" value="ECO:0007669"/>
    <property type="project" value="TreeGrafter"/>
</dbReference>
<reference evidence="2 3" key="1">
    <citation type="submission" date="2016-10" db="EMBL/GenBank/DDBJ databases">
        <authorList>
            <person name="de Groot N.N."/>
        </authorList>
    </citation>
    <scope>NUCLEOTIDE SEQUENCE [LARGE SCALE GENOMIC DNA]</scope>
    <source>
        <strain evidence="2 3">MT12</strain>
    </source>
</reference>
<dbReference type="InterPro" id="IPR050744">
    <property type="entry name" value="AI-2_Isomerase_LsrG"/>
</dbReference>
<keyword evidence="2" id="KW-0503">Monooxygenase</keyword>
<dbReference type="InterPro" id="IPR011008">
    <property type="entry name" value="Dimeric_a/b-barrel"/>
</dbReference>
<evidence type="ECO:0000313" key="2">
    <source>
        <dbReference type="EMBL" id="SEC90797.1"/>
    </source>
</evidence>
<dbReference type="Gene3D" id="3.30.70.100">
    <property type="match status" value="1"/>
</dbReference>
<proteinExistence type="predicted"/>
<name>A0A1H4WBX8_9BRAD</name>
<evidence type="ECO:0000313" key="3">
    <source>
        <dbReference type="Proteomes" id="UP000198992"/>
    </source>
</evidence>
<dbReference type="PANTHER" id="PTHR33336">
    <property type="entry name" value="QUINOL MONOOXYGENASE YGIN-RELATED"/>
    <property type="match status" value="1"/>
</dbReference>
<dbReference type="SUPFAM" id="SSF54909">
    <property type="entry name" value="Dimeric alpha+beta barrel"/>
    <property type="match status" value="1"/>
</dbReference>
<dbReference type="Pfam" id="PF03992">
    <property type="entry name" value="ABM"/>
    <property type="match status" value="1"/>
</dbReference>
<accession>A0A1H4WBX8</accession>
<evidence type="ECO:0000259" key="1">
    <source>
        <dbReference type="PROSITE" id="PS51725"/>
    </source>
</evidence>